<dbReference type="OrthoDB" id="6156923at2759"/>
<dbReference type="EMBL" id="CAJPWZ010002812">
    <property type="protein sequence ID" value="CAG2245976.1"/>
    <property type="molecule type" value="Genomic_DNA"/>
</dbReference>
<feature type="signal peptide" evidence="1">
    <location>
        <begin position="1"/>
        <end position="15"/>
    </location>
</feature>
<name>A0A8S3UK73_MYTED</name>
<feature type="chain" id="PRO_5035741683" evidence="1">
    <location>
        <begin position="16"/>
        <end position="154"/>
    </location>
</feature>
<accession>A0A8S3UK73</accession>
<evidence type="ECO:0000256" key="1">
    <source>
        <dbReference type="SAM" id="SignalP"/>
    </source>
</evidence>
<keyword evidence="1" id="KW-0732">Signal</keyword>
<sequence length="154" mass="14448">MLTLLLVSLVASVSASNKGGPLLGGLVNGGVITSGPLLGGGGIIGGSGGIVGGGIIGGSGGIVGGGGGIIGGLNTGLVSGGQPWCTCSLKCAPGQIKLNKKCNLAPLLLGSLNTCCSLLPWWVTNQNYGVSLGGAGLIGGGGIIGGVSGLVGRW</sequence>
<evidence type="ECO:0000313" key="3">
    <source>
        <dbReference type="Proteomes" id="UP000683360"/>
    </source>
</evidence>
<keyword evidence="3" id="KW-1185">Reference proteome</keyword>
<comment type="caution">
    <text evidence="2">The sequence shown here is derived from an EMBL/GenBank/DDBJ whole genome shotgun (WGS) entry which is preliminary data.</text>
</comment>
<organism evidence="2 3">
    <name type="scientific">Mytilus edulis</name>
    <name type="common">Blue mussel</name>
    <dbReference type="NCBI Taxonomy" id="6550"/>
    <lineage>
        <taxon>Eukaryota</taxon>
        <taxon>Metazoa</taxon>
        <taxon>Spiralia</taxon>
        <taxon>Lophotrochozoa</taxon>
        <taxon>Mollusca</taxon>
        <taxon>Bivalvia</taxon>
        <taxon>Autobranchia</taxon>
        <taxon>Pteriomorphia</taxon>
        <taxon>Mytilida</taxon>
        <taxon>Mytiloidea</taxon>
        <taxon>Mytilidae</taxon>
        <taxon>Mytilinae</taxon>
        <taxon>Mytilus</taxon>
    </lineage>
</organism>
<protein>
    <submittedName>
        <fullName evidence="2">Uncharacterized protein</fullName>
    </submittedName>
</protein>
<proteinExistence type="predicted"/>
<dbReference type="AlphaFoldDB" id="A0A8S3UK73"/>
<reference evidence="2" key="1">
    <citation type="submission" date="2021-03" db="EMBL/GenBank/DDBJ databases">
        <authorList>
            <person name="Bekaert M."/>
        </authorList>
    </citation>
    <scope>NUCLEOTIDE SEQUENCE</scope>
</reference>
<evidence type="ECO:0000313" key="2">
    <source>
        <dbReference type="EMBL" id="CAG2245976.1"/>
    </source>
</evidence>
<dbReference type="Proteomes" id="UP000683360">
    <property type="component" value="Unassembled WGS sequence"/>
</dbReference>
<gene>
    <name evidence="2" type="ORF">MEDL_57972</name>
</gene>